<keyword evidence="8" id="KW-1185">Reference proteome</keyword>
<keyword evidence="2" id="KW-0863">Zinc-finger</keyword>
<evidence type="ECO:0000256" key="3">
    <source>
        <dbReference type="ARBA" id="ARBA00022833"/>
    </source>
</evidence>
<dbReference type="GO" id="GO:0008270">
    <property type="term" value="F:zinc ion binding"/>
    <property type="evidence" value="ECO:0007669"/>
    <property type="project" value="UniProtKB-KW"/>
</dbReference>
<protein>
    <submittedName>
        <fullName evidence="7">Transcriptional regulator, TraR/DksA family</fullName>
    </submittedName>
</protein>
<keyword evidence="1" id="KW-0479">Metal-binding</keyword>
<reference evidence="8" key="1">
    <citation type="submission" date="2017-09" db="EMBL/GenBank/DDBJ databases">
        <authorList>
            <person name="Varghese N."/>
            <person name="Submissions S."/>
        </authorList>
    </citation>
    <scope>NUCLEOTIDE SEQUENCE [LARGE SCALE GENOMIC DNA]</scope>
    <source>
        <strain evidence="8">DSM 15103</strain>
    </source>
</reference>
<dbReference type="EMBL" id="OBEI01000001">
    <property type="protein sequence ID" value="SNZ03985.1"/>
    <property type="molecule type" value="Genomic_DNA"/>
</dbReference>
<evidence type="ECO:0000313" key="8">
    <source>
        <dbReference type="Proteomes" id="UP000219036"/>
    </source>
</evidence>
<organism evidence="7 8">
    <name type="scientific">Persephonella hydrogeniphila</name>
    <dbReference type="NCBI Taxonomy" id="198703"/>
    <lineage>
        <taxon>Bacteria</taxon>
        <taxon>Pseudomonadati</taxon>
        <taxon>Aquificota</taxon>
        <taxon>Aquificia</taxon>
        <taxon>Aquificales</taxon>
        <taxon>Hydrogenothermaceae</taxon>
        <taxon>Persephonella</taxon>
    </lineage>
</organism>
<gene>
    <name evidence="7" type="ORF">SAMN06265182_0523</name>
</gene>
<dbReference type="PROSITE" id="PS51128">
    <property type="entry name" value="ZF_DKSA_2"/>
    <property type="match status" value="1"/>
</dbReference>
<accession>A0A285N3F1</accession>
<dbReference type="Pfam" id="PF01258">
    <property type="entry name" value="zf-dskA_traR"/>
    <property type="match status" value="1"/>
</dbReference>
<dbReference type="InterPro" id="IPR037187">
    <property type="entry name" value="DnaK_N"/>
</dbReference>
<evidence type="ECO:0000256" key="1">
    <source>
        <dbReference type="ARBA" id="ARBA00022723"/>
    </source>
</evidence>
<dbReference type="RefSeq" id="WP_096999700.1">
    <property type="nucleotide sequence ID" value="NZ_OBEI01000001.1"/>
</dbReference>
<dbReference type="PANTHER" id="PTHR33823">
    <property type="entry name" value="RNA POLYMERASE-BINDING TRANSCRIPTION FACTOR DKSA-RELATED"/>
    <property type="match status" value="1"/>
</dbReference>
<evidence type="ECO:0000259" key="6">
    <source>
        <dbReference type="Pfam" id="PF01258"/>
    </source>
</evidence>
<evidence type="ECO:0000256" key="4">
    <source>
        <dbReference type="PROSITE-ProRule" id="PRU00510"/>
    </source>
</evidence>
<proteinExistence type="predicted"/>
<keyword evidence="3" id="KW-0862">Zinc</keyword>
<dbReference type="SUPFAM" id="SSF57716">
    <property type="entry name" value="Glucocorticoid receptor-like (DNA-binding domain)"/>
    <property type="match status" value="1"/>
</dbReference>
<feature type="region of interest" description="Disordered" evidence="5">
    <location>
        <begin position="131"/>
        <end position="150"/>
    </location>
</feature>
<evidence type="ECO:0000313" key="7">
    <source>
        <dbReference type="EMBL" id="SNZ03985.1"/>
    </source>
</evidence>
<feature type="zinc finger region" description="dksA C4-type" evidence="4">
    <location>
        <begin position="87"/>
        <end position="111"/>
    </location>
</feature>
<dbReference type="Gene3D" id="1.20.120.910">
    <property type="entry name" value="DksA, coiled-coil domain"/>
    <property type="match status" value="1"/>
</dbReference>
<evidence type="ECO:0000256" key="2">
    <source>
        <dbReference type="ARBA" id="ARBA00022771"/>
    </source>
</evidence>
<feature type="domain" description="Zinc finger DksA/TraR C4-type" evidence="6">
    <location>
        <begin position="82"/>
        <end position="110"/>
    </location>
</feature>
<dbReference type="Proteomes" id="UP000219036">
    <property type="component" value="Unassembled WGS sequence"/>
</dbReference>
<dbReference type="InterPro" id="IPR000962">
    <property type="entry name" value="Znf_DskA_TraR"/>
</dbReference>
<dbReference type="PANTHER" id="PTHR33823:SF4">
    <property type="entry name" value="GENERAL STRESS PROTEIN 16O"/>
    <property type="match status" value="1"/>
</dbReference>
<name>A0A285N3F1_9AQUI</name>
<evidence type="ECO:0000256" key="5">
    <source>
        <dbReference type="SAM" id="MobiDB-lite"/>
    </source>
</evidence>
<sequence length="150" mass="17630">MEREKLQKFRKLLLEKKKQILDRYLKQEETMKRLTDEGLSIPEDLEDYAKIDITEIILGELEDIEIEILRAIDAALERMKEGSYGYCEVCGEPIEEERLEAVPWTTLCKKHAEEAEKNKDFVDRRYKEYFDKISPSPSPAPPATPEEHEL</sequence>
<dbReference type="AlphaFoldDB" id="A0A285N3F1"/>
<dbReference type="SUPFAM" id="SSF109635">
    <property type="entry name" value="DnaK suppressor protein DksA, alpha-hairpin domain"/>
    <property type="match status" value="1"/>
</dbReference>
<dbReference type="OrthoDB" id="9811543at2"/>